<dbReference type="PROSITE" id="PS51272">
    <property type="entry name" value="SLH"/>
    <property type="match status" value="3"/>
</dbReference>
<reference evidence="3" key="2">
    <citation type="journal article" date="2022" name="Microbiol. Resour. Announc.">
        <title>Metagenome Sequencing to Explore Phylogenomics of Terrestrial Cyanobacteria.</title>
        <authorList>
            <person name="Ward R.D."/>
            <person name="Stajich J.E."/>
            <person name="Johansen J.R."/>
            <person name="Huntemann M."/>
            <person name="Clum A."/>
            <person name="Foster B."/>
            <person name="Foster B."/>
            <person name="Roux S."/>
            <person name="Palaniappan K."/>
            <person name="Varghese N."/>
            <person name="Mukherjee S."/>
            <person name="Reddy T.B.K."/>
            <person name="Daum C."/>
            <person name="Copeland A."/>
            <person name="Chen I.A."/>
            <person name="Ivanova N.N."/>
            <person name="Kyrpides N.C."/>
            <person name="Shapiro N."/>
            <person name="Eloe-Fadrosh E.A."/>
            <person name="Pietrasiak N."/>
        </authorList>
    </citation>
    <scope>NUCLEOTIDE SEQUENCE</scope>
    <source>
        <strain evidence="3">GSE-NOS-MK-12-04C</strain>
    </source>
</reference>
<evidence type="ECO:0000256" key="1">
    <source>
        <dbReference type="SAM" id="SignalP"/>
    </source>
</evidence>
<dbReference type="InterPro" id="IPR001119">
    <property type="entry name" value="SLH_dom"/>
</dbReference>
<dbReference type="AlphaFoldDB" id="A0A951UVY8"/>
<accession>A0A951UVY8</accession>
<feature type="domain" description="SLH" evidence="2">
    <location>
        <begin position="152"/>
        <end position="215"/>
    </location>
</feature>
<evidence type="ECO:0000313" key="4">
    <source>
        <dbReference type="Proteomes" id="UP000729701"/>
    </source>
</evidence>
<reference evidence="3" key="1">
    <citation type="submission" date="2021-05" db="EMBL/GenBank/DDBJ databases">
        <authorList>
            <person name="Pietrasiak N."/>
            <person name="Ward R."/>
            <person name="Stajich J.E."/>
            <person name="Kurbessoian T."/>
        </authorList>
    </citation>
    <scope>NUCLEOTIDE SEQUENCE</scope>
    <source>
        <strain evidence="3">GSE-NOS-MK-12-04C</strain>
    </source>
</reference>
<comment type="caution">
    <text evidence="3">The sequence shown here is derived from an EMBL/GenBank/DDBJ whole genome shotgun (WGS) entry which is preliminary data.</text>
</comment>
<evidence type="ECO:0000313" key="3">
    <source>
        <dbReference type="EMBL" id="MBW4671684.1"/>
    </source>
</evidence>
<sequence length="223" mass="24667">MRRFLGTLSLVALVQYIPVSVQAQGIKPASGLPSDPIQAVVAARLMTKDADGNFNAQRFITRAELASILVKSFRLDKREASRGDNLILVQDVPTNHPAYKNIQIVLKNDIMKGYRGNMFFPNQRVTRAEALAIFAQAYGVFQFPDDTVNEILASHPDAGTIPTWARKAIATVLTEGFVNTDNQGNISPLQPMTRGDMAYVLSKYLQRQQVQPETPEAPEAPNR</sequence>
<proteinExistence type="predicted"/>
<feature type="domain" description="SLH" evidence="2">
    <location>
        <begin position="20"/>
        <end position="83"/>
    </location>
</feature>
<dbReference type="EMBL" id="JAHHGZ010000051">
    <property type="protein sequence ID" value="MBW4671684.1"/>
    <property type="molecule type" value="Genomic_DNA"/>
</dbReference>
<keyword evidence="1" id="KW-0732">Signal</keyword>
<gene>
    <name evidence="3" type="ORF">KME60_30720</name>
</gene>
<dbReference type="Pfam" id="PF00395">
    <property type="entry name" value="SLH"/>
    <property type="match status" value="3"/>
</dbReference>
<feature type="chain" id="PRO_5037351410" evidence="1">
    <location>
        <begin position="24"/>
        <end position="223"/>
    </location>
</feature>
<evidence type="ECO:0000259" key="2">
    <source>
        <dbReference type="PROSITE" id="PS51272"/>
    </source>
</evidence>
<feature type="signal peptide" evidence="1">
    <location>
        <begin position="1"/>
        <end position="23"/>
    </location>
</feature>
<name>A0A951UVY8_9CYAN</name>
<feature type="domain" description="SLH" evidence="2">
    <location>
        <begin position="85"/>
        <end position="148"/>
    </location>
</feature>
<dbReference type="Proteomes" id="UP000729701">
    <property type="component" value="Unassembled WGS sequence"/>
</dbReference>
<protein>
    <submittedName>
        <fullName evidence="3">S-layer homology domain-containing protein</fullName>
    </submittedName>
</protein>
<organism evidence="3 4">
    <name type="scientific">Cyanomargarita calcarea GSE-NOS-MK-12-04C</name>
    <dbReference type="NCBI Taxonomy" id="2839659"/>
    <lineage>
        <taxon>Bacteria</taxon>
        <taxon>Bacillati</taxon>
        <taxon>Cyanobacteriota</taxon>
        <taxon>Cyanophyceae</taxon>
        <taxon>Nostocales</taxon>
        <taxon>Cyanomargaritaceae</taxon>
        <taxon>Cyanomargarita</taxon>
    </lineage>
</organism>